<protein>
    <submittedName>
        <fullName evidence="10">DNA-binding response regulator</fullName>
    </submittedName>
</protein>
<dbReference type="PROSITE" id="PS50110">
    <property type="entry name" value="RESPONSE_REGULATORY"/>
    <property type="match status" value="1"/>
</dbReference>
<evidence type="ECO:0000256" key="5">
    <source>
        <dbReference type="ARBA" id="ARBA00023163"/>
    </source>
</evidence>
<evidence type="ECO:0000256" key="2">
    <source>
        <dbReference type="ARBA" id="ARBA00023012"/>
    </source>
</evidence>
<feature type="domain" description="OmpR/PhoB-type" evidence="9">
    <location>
        <begin position="146"/>
        <end position="248"/>
    </location>
</feature>
<keyword evidence="2" id="KW-0902">Two-component regulatory system</keyword>
<keyword evidence="5" id="KW-0804">Transcription</keyword>
<dbReference type="InterPro" id="IPR036388">
    <property type="entry name" value="WH-like_DNA-bd_sf"/>
</dbReference>
<dbReference type="GO" id="GO:0005829">
    <property type="term" value="C:cytosol"/>
    <property type="evidence" value="ECO:0007669"/>
    <property type="project" value="TreeGrafter"/>
</dbReference>
<reference evidence="10" key="1">
    <citation type="journal article" date="2014" name="Int. J. Syst. Evol. Microbiol.">
        <title>Complete genome sequence of Corynebacterium casei LMG S-19264T (=DSM 44701T), isolated from a smear-ripened cheese.</title>
        <authorList>
            <consortium name="US DOE Joint Genome Institute (JGI-PGF)"/>
            <person name="Walter F."/>
            <person name="Albersmeier A."/>
            <person name="Kalinowski J."/>
            <person name="Ruckert C."/>
        </authorList>
    </citation>
    <scope>NUCLEOTIDE SEQUENCE</scope>
    <source>
        <strain evidence="10">VKM B-2484</strain>
    </source>
</reference>
<reference evidence="10" key="2">
    <citation type="submission" date="2023-01" db="EMBL/GenBank/DDBJ databases">
        <authorList>
            <person name="Sun Q."/>
            <person name="Evtushenko L."/>
        </authorList>
    </citation>
    <scope>NUCLEOTIDE SEQUENCE</scope>
    <source>
        <strain evidence="10">VKM B-2484</strain>
    </source>
</reference>
<name>A0A9W6J7R5_9HYPH</name>
<dbReference type="Gene3D" id="6.10.250.690">
    <property type="match status" value="1"/>
</dbReference>
<dbReference type="CDD" id="cd00383">
    <property type="entry name" value="trans_reg_C"/>
    <property type="match status" value="1"/>
</dbReference>
<keyword evidence="3" id="KW-0805">Transcription regulation</keyword>
<dbReference type="AlphaFoldDB" id="A0A9W6J7R5"/>
<dbReference type="SUPFAM" id="SSF46894">
    <property type="entry name" value="C-terminal effector domain of the bipartite response regulators"/>
    <property type="match status" value="1"/>
</dbReference>
<dbReference type="Gene3D" id="3.40.50.2300">
    <property type="match status" value="1"/>
</dbReference>
<dbReference type="PANTHER" id="PTHR48111:SF4">
    <property type="entry name" value="DNA-BINDING DUAL TRANSCRIPTIONAL REGULATOR OMPR"/>
    <property type="match status" value="1"/>
</dbReference>
<dbReference type="Proteomes" id="UP001143370">
    <property type="component" value="Unassembled WGS sequence"/>
</dbReference>
<evidence type="ECO:0000313" key="10">
    <source>
        <dbReference type="EMBL" id="GLK72376.1"/>
    </source>
</evidence>
<keyword evidence="1 6" id="KW-0597">Phosphoprotein</keyword>
<proteinExistence type="predicted"/>
<evidence type="ECO:0000256" key="1">
    <source>
        <dbReference type="ARBA" id="ARBA00022553"/>
    </source>
</evidence>
<evidence type="ECO:0000313" key="11">
    <source>
        <dbReference type="Proteomes" id="UP001143370"/>
    </source>
</evidence>
<dbReference type="InterPro" id="IPR016032">
    <property type="entry name" value="Sig_transdc_resp-reg_C-effctor"/>
</dbReference>
<dbReference type="GO" id="GO:0006355">
    <property type="term" value="P:regulation of DNA-templated transcription"/>
    <property type="evidence" value="ECO:0007669"/>
    <property type="project" value="InterPro"/>
</dbReference>
<organism evidence="10 11">
    <name type="scientific">Ancylobacter dichloromethanicus</name>
    <dbReference type="NCBI Taxonomy" id="518825"/>
    <lineage>
        <taxon>Bacteria</taxon>
        <taxon>Pseudomonadati</taxon>
        <taxon>Pseudomonadota</taxon>
        <taxon>Alphaproteobacteria</taxon>
        <taxon>Hyphomicrobiales</taxon>
        <taxon>Xanthobacteraceae</taxon>
        <taxon>Ancylobacter</taxon>
    </lineage>
</organism>
<evidence type="ECO:0000256" key="7">
    <source>
        <dbReference type="PROSITE-ProRule" id="PRU01091"/>
    </source>
</evidence>
<dbReference type="InterPro" id="IPR001789">
    <property type="entry name" value="Sig_transdc_resp-reg_receiver"/>
</dbReference>
<dbReference type="Pfam" id="PF00072">
    <property type="entry name" value="Response_reg"/>
    <property type="match status" value="1"/>
</dbReference>
<dbReference type="Gene3D" id="1.10.10.10">
    <property type="entry name" value="Winged helix-like DNA-binding domain superfamily/Winged helix DNA-binding domain"/>
    <property type="match status" value="1"/>
</dbReference>
<dbReference type="Pfam" id="PF00486">
    <property type="entry name" value="Trans_reg_C"/>
    <property type="match status" value="1"/>
</dbReference>
<dbReference type="SMART" id="SM00448">
    <property type="entry name" value="REC"/>
    <property type="match status" value="1"/>
</dbReference>
<dbReference type="FunFam" id="3.40.50.2300:FF:000001">
    <property type="entry name" value="DNA-binding response regulator PhoB"/>
    <property type="match status" value="1"/>
</dbReference>
<evidence type="ECO:0000256" key="6">
    <source>
        <dbReference type="PROSITE-ProRule" id="PRU00169"/>
    </source>
</evidence>
<dbReference type="PROSITE" id="PS51755">
    <property type="entry name" value="OMPR_PHOB"/>
    <property type="match status" value="1"/>
</dbReference>
<dbReference type="SMART" id="SM00862">
    <property type="entry name" value="Trans_reg_C"/>
    <property type="match status" value="1"/>
</dbReference>
<evidence type="ECO:0000256" key="3">
    <source>
        <dbReference type="ARBA" id="ARBA00023015"/>
    </source>
</evidence>
<evidence type="ECO:0000259" key="8">
    <source>
        <dbReference type="PROSITE" id="PS50110"/>
    </source>
</evidence>
<evidence type="ECO:0000259" key="9">
    <source>
        <dbReference type="PROSITE" id="PS51755"/>
    </source>
</evidence>
<feature type="modified residue" description="4-aspartylphosphate" evidence="6">
    <location>
        <position position="68"/>
    </location>
</feature>
<comment type="caution">
    <text evidence="10">The sequence shown here is derived from an EMBL/GenBank/DDBJ whole genome shotgun (WGS) entry which is preliminary data.</text>
</comment>
<evidence type="ECO:0000256" key="4">
    <source>
        <dbReference type="ARBA" id="ARBA00023125"/>
    </source>
</evidence>
<dbReference type="InterPro" id="IPR001867">
    <property type="entry name" value="OmpR/PhoB-type_DNA-bd"/>
</dbReference>
<dbReference type="InterPro" id="IPR011006">
    <property type="entry name" value="CheY-like_superfamily"/>
</dbReference>
<dbReference type="GO" id="GO:0000976">
    <property type="term" value="F:transcription cis-regulatory region binding"/>
    <property type="evidence" value="ECO:0007669"/>
    <property type="project" value="TreeGrafter"/>
</dbReference>
<feature type="domain" description="Response regulatory" evidence="8">
    <location>
        <begin position="19"/>
        <end position="132"/>
    </location>
</feature>
<sequence length="253" mass="28202">MRLARLRHACHAIAMTAARVLLVEDDRDIRSLLVDFLGGEGYDVEAVASGALMDRTLMRGMPDLVILDIMLPGEDGLSICRRLRTRSRVPILMLTAKRDDIDRIVGLEIGADDYLGKPFNPRELLARIRALLRRASGPLSAGMPERRRRRFAGLIADLDARTVADESGQRVLLTTAEFDLLTCFLERPGRVLSRDQLLDWTRGRAGGDPFDRTIDVTVSRLRSKLARGLGEAEQPITTVRNVGYLFSADVHEV</sequence>
<dbReference type="SUPFAM" id="SSF52172">
    <property type="entry name" value="CheY-like"/>
    <property type="match status" value="1"/>
</dbReference>
<dbReference type="PANTHER" id="PTHR48111">
    <property type="entry name" value="REGULATOR OF RPOS"/>
    <property type="match status" value="1"/>
</dbReference>
<gene>
    <name evidence="10" type="ORF">GCM10017643_24920</name>
</gene>
<dbReference type="InterPro" id="IPR039420">
    <property type="entry name" value="WalR-like"/>
</dbReference>
<accession>A0A9W6J7R5</accession>
<dbReference type="GO" id="GO:0000156">
    <property type="term" value="F:phosphorelay response regulator activity"/>
    <property type="evidence" value="ECO:0007669"/>
    <property type="project" value="TreeGrafter"/>
</dbReference>
<dbReference type="GO" id="GO:0032993">
    <property type="term" value="C:protein-DNA complex"/>
    <property type="evidence" value="ECO:0007669"/>
    <property type="project" value="TreeGrafter"/>
</dbReference>
<feature type="DNA-binding region" description="OmpR/PhoB-type" evidence="7">
    <location>
        <begin position="146"/>
        <end position="248"/>
    </location>
</feature>
<keyword evidence="4 7" id="KW-0238">DNA-binding</keyword>
<dbReference type="EMBL" id="BSFJ01000014">
    <property type="protein sequence ID" value="GLK72376.1"/>
    <property type="molecule type" value="Genomic_DNA"/>
</dbReference>
<keyword evidence="11" id="KW-1185">Reference proteome</keyword>